<keyword evidence="2" id="KW-0238">DNA-binding</keyword>
<dbReference type="Gene3D" id="1.10.10.10">
    <property type="entry name" value="Winged helix-like DNA-binding domain superfamily/Winged helix DNA-binding domain"/>
    <property type="match status" value="1"/>
</dbReference>
<dbReference type="InterPro" id="IPR008920">
    <property type="entry name" value="TF_FadR/GntR_C"/>
</dbReference>
<gene>
    <name evidence="4" type="ORF">GP475_09850</name>
</gene>
<dbReference type="InterPro" id="IPR011711">
    <property type="entry name" value="GntR_C"/>
</dbReference>
<dbReference type="PROSITE" id="PS50949">
    <property type="entry name" value="HTH_GNTR"/>
    <property type="match status" value="1"/>
</dbReference>
<dbReference type="Gene3D" id="1.20.120.530">
    <property type="entry name" value="GntR ligand-binding domain-like"/>
    <property type="match status" value="1"/>
</dbReference>
<name>A0A7H0SQT0_9CORY</name>
<evidence type="ECO:0000256" key="2">
    <source>
        <dbReference type="ARBA" id="ARBA00023125"/>
    </source>
</evidence>
<dbReference type="KEGG" id="cpoy:GP475_09850"/>
<dbReference type="EMBL" id="CP046884">
    <property type="protein sequence ID" value="QNQ90905.1"/>
    <property type="molecule type" value="Genomic_DNA"/>
</dbReference>
<dbReference type="GO" id="GO:0003677">
    <property type="term" value="F:DNA binding"/>
    <property type="evidence" value="ECO:0007669"/>
    <property type="project" value="UniProtKB-KW"/>
</dbReference>
<evidence type="ECO:0000313" key="5">
    <source>
        <dbReference type="Proteomes" id="UP000516320"/>
    </source>
</evidence>
<evidence type="ECO:0000256" key="3">
    <source>
        <dbReference type="ARBA" id="ARBA00023163"/>
    </source>
</evidence>
<dbReference type="RefSeq" id="WP_187974215.1">
    <property type="nucleotide sequence ID" value="NZ_CP046884.1"/>
</dbReference>
<dbReference type="Pfam" id="PF07729">
    <property type="entry name" value="FCD"/>
    <property type="match status" value="1"/>
</dbReference>
<dbReference type="Pfam" id="PF00392">
    <property type="entry name" value="GntR"/>
    <property type="match status" value="1"/>
</dbReference>
<dbReference type="AlphaFoldDB" id="A0A7H0SQT0"/>
<proteinExistence type="predicted"/>
<organism evidence="4 5">
    <name type="scientific">Corynebacterium poyangense</name>
    <dbReference type="NCBI Taxonomy" id="2684405"/>
    <lineage>
        <taxon>Bacteria</taxon>
        <taxon>Bacillati</taxon>
        <taxon>Actinomycetota</taxon>
        <taxon>Actinomycetes</taxon>
        <taxon>Mycobacteriales</taxon>
        <taxon>Corynebacteriaceae</taxon>
        <taxon>Corynebacterium</taxon>
    </lineage>
</organism>
<reference evidence="4 5" key="1">
    <citation type="submission" date="2019-12" db="EMBL/GenBank/DDBJ databases">
        <title>Corynebacterium sp. nov., isolated from feces of the Anser Albifrons in China.</title>
        <authorList>
            <person name="Liu Q."/>
        </authorList>
    </citation>
    <scope>NUCLEOTIDE SEQUENCE [LARGE SCALE GENOMIC DNA]</scope>
    <source>
        <strain evidence="4 5">4H37-19</strain>
    </source>
</reference>
<dbReference type="SUPFAM" id="SSF48008">
    <property type="entry name" value="GntR ligand-binding domain-like"/>
    <property type="match status" value="1"/>
</dbReference>
<dbReference type="SMART" id="SM00345">
    <property type="entry name" value="HTH_GNTR"/>
    <property type="match status" value="1"/>
</dbReference>
<keyword evidence="3" id="KW-0804">Transcription</keyword>
<dbReference type="PANTHER" id="PTHR43537">
    <property type="entry name" value="TRANSCRIPTIONAL REGULATOR, GNTR FAMILY"/>
    <property type="match status" value="1"/>
</dbReference>
<keyword evidence="1" id="KW-0805">Transcription regulation</keyword>
<sequence length="239" mass="26587">MKDQQCVYPTAVPILDSVLDVIAGDIITGRIKPGQVFTLNDIGQRFDISRTVSREVMRALEQRGLASASRRVGITVLDRSHWNAFDPLIIRLRLEDRELRIPQLRSLNELRIGIEPLAARRSAEFASEAQRERLVELAAELACLGNERKANTQEFLIADCEFHSVLLEASHNEMFSGLTPLLLMVLQARTAHRLQPATPAEGVMDHHVDLAQAIARGDGAEAERLTHAILAEVNAFLES</sequence>
<dbReference type="SUPFAM" id="SSF46785">
    <property type="entry name" value="Winged helix' DNA-binding domain"/>
    <property type="match status" value="1"/>
</dbReference>
<keyword evidence="5" id="KW-1185">Reference proteome</keyword>
<dbReference type="InterPro" id="IPR036388">
    <property type="entry name" value="WH-like_DNA-bd_sf"/>
</dbReference>
<dbReference type="Proteomes" id="UP000516320">
    <property type="component" value="Chromosome"/>
</dbReference>
<evidence type="ECO:0000256" key="1">
    <source>
        <dbReference type="ARBA" id="ARBA00023015"/>
    </source>
</evidence>
<dbReference type="GO" id="GO:0003700">
    <property type="term" value="F:DNA-binding transcription factor activity"/>
    <property type="evidence" value="ECO:0007669"/>
    <property type="project" value="InterPro"/>
</dbReference>
<dbReference type="PANTHER" id="PTHR43537:SF44">
    <property type="entry name" value="GNTR FAMILY REGULATORY PROTEIN"/>
    <property type="match status" value="1"/>
</dbReference>
<dbReference type="InterPro" id="IPR000524">
    <property type="entry name" value="Tscrpt_reg_HTH_GntR"/>
</dbReference>
<dbReference type="InterPro" id="IPR036390">
    <property type="entry name" value="WH_DNA-bd_sf"/>
</dbReference>
<protein>
    <submittedName>
        <fullName evidence="4">FCD domain-containing protein</fullName>
    </submittedName>
</protein>
<dbReference type="SMART" id="SM00895">
    <property type="entry name" value="FCD"/>
    <property type="match status" value="1"/>
</dbReference>
<accession>A0A7H0SQT0</accession>
<evidence type="ECO:0000313" key="4">
    <source>
        <dbReference type="EMBL" id="QNQ90905.1"/>
    </source>
</evidence>